<dbReference type="PANTHER" id="PTHR43050:SF1">
    <property type="entry name" value="SERINE RACEMASE"/>
    <property type="match status" value="1"/>
</dbReference>
<feature type="region of interest" description="Disordered" evidence="3">
    <location>
        <begin position="321"/>
        <end position="340"/>
    </location>
</feature>
<comment type="cofactor">
    <cofactor evidence="1">
        <name>pyridoxal 5'-phosphate</name>
        <dbReference type="ChEBI" id="CHEBI:597326"/>
    </cofactor>
</comment>
<gene>
    <name evidence="5" type="ORF">ACFSXZ_06425</name>
</gene>
<dbReference type="Gene3D" id="3.40.50.1100">
    <property type="match status" value="2"/>
</dbReference>
<keyword evidence="6" id="KW-1185">Reference proteome</keyword>
<dbReference type="SUPFAM" id="SSF53686">
    <property type="entry name" value="Tryptophan synthase beta subunit-like PLP-dependent enzymes"/>
    <property type="match status" value="1"/>
</dbReference>
<dbReference type="InterPro" id="IPR036052">
    <property type="entry name" value="TrpB-like_PALP_sf"/>
</dbReference>
<protein>
    <submittedName>
        <fullName evidence="5">Threonine/serine dehydratase</fullName>
    </submittedName>
</protein>
<organism evidence="5 6">
    <name type="scientific">Amycolatopsis pigmentata</name>
    <dbReference type="NCBI Taxonomy" id="450801"/>
    <lineage>
        <taxon>Bacteria</taxon>
        <taxon>Bacillati</taxon>
        <taxon>Actinomycetota</taxon>
        <taxon>Actinomycetes</taxon>
        <taxon>Pseudonocardiales</taxon>
        <taxon>Pseudonocardiaceae</taxon>
        <taxon>Amycolatopsis</taxon>
    </lineage>
</organism>
<keyword evidence="2" id="KW-0663">Pyridoxal phosphate</keyword>
<evidence type="ECO:0000313" key="6">
    <source>
        <dbReference type="Proteomes" id="UP001597417"/>
    </source>
</evidence>
<evidence type="ECO:0000313" key="5">
    <source>
        <dbReference type="EMBL" id="MFD2415957.1"/>
    </source>
</evidence>
<evidence type="ECO:0000256" key="2">
    <source>
        <dbReference type="ARBA" id="ARBA00022898"/>
    </source>
</evidence>
<dbReference type="CDD" id="cd01562">
    <property type="entry name" value="Thr-dehyd"/>
    <property type="match status" value="1"/>
</dbReference>
<dbReference type="Pfam" id="PF00291">
    <property type="entry name" value="PALP"/>
    <property type="match status" value="1"/>
</dbReference>
<dbReference type="Proteomes" id="UP001597417">
    <property type="component" value="Unassembled WGS sequence"/>
</dbReference>
<dbReference type="InterPro" id="IPR001926">
    <property type="entry name" value="TrpB-like_PALP"/>
</dbReference>
<dbReference type="PANTHER" id="PTHR43050">
    <property type="entry name" value="SERINE / THREONINE RACEMASE FAMILY MEMBER"/>
    <property type="match status" value="1"/>
</dbReference>
<evidence type="ECO:0000259" key="4">
    <source>
        <dbReference type="Pfam" id="PF00291"/>
    </source>
</evidence>
<evidence type="ECO:0000256" key="1">
    <source>
        <dbReference type="ARBA" id="ARBA00001933"/>
    </source>
</evidence>
<dbReference type="EMBL" id="JBHUKR010000004">
    <property type="protein sequence ID" value="MFD2415957.1"/>
    <property type="molecule type" value="Genomic_DNA"/>
</dbReference>
<accession>A0ABW5FQC4</accession>
<name>A0ABW5FQC4_9PSEU</name>
<comment type="caution">
    <text evidence="5">The sequence shown here is derived from an EMBL/GenBank/DDBJ whole genome shotgun (WGS) entry which is preliminary data.</text>
</comment>
<feature type="domain" description="Tryptophan synthase beta chain-like PALP" evidence="4">
    <location>
        <begin position="18"/>
        <end position="306"/>
    </location>
</feature>
<proteinExistence type="predicted"/>
<dbReference type="RefSeq" id="WP_378262230.1">
    <property type="nucleotide sequence ID" value="NZ_JBHUKR010000004.1"/>
</dbReference>
<reference evidence="6" key="1">
    <citation type="journal article" date="2019" name="Int. J. Syst. Evol. Microbiol.">
        <title>The Global Catalogue of Microorganisms (GCM) 10K type strain sequencing project: providing services to taxonomists for standard genome sequencing and annotation.</title>
        <authorList>
            <consortium name="The Broad Institute Genomics Platform"/>
            <consortium name="The Broad Institute Genome Sequencing Center for Infectious Disease"/>
            <person name="Wu L."/>
            <person name="Ma J."/>
        </authorList>
    </citation>
    <scope>NUCLEOTIDE SEQUENCE [LARGE SCALE GENOMIC DNA]</scope>
    <source>
        <strain evidence="6">CGMCC 4.7645</strain>
    </source>
</reference>
<sequence length="340" mass="34860">MVDLVTSAEIADAFAGIRDVVRTTPVLPCSALPSRTPLLLKAEHTQLLGSFKIRGALHAVKAAGKRARRAGVVAFSSGNHGKAVAYAAKALGVAATIVMPVTAPAVKVEAVRALGATVHLVEPEKRETHPKELGERTGAVVIHPFDSREVIAGHGSIGLELLDQVPGLGTVLVPVSGGGLISGVAAAVKARRPGVRVIGVEPELAADAAESHRLGRLVAWPEEDTGRTMADGLRADRLGELPWDHIRMLVDEIVTVSEEEIADTLRQLAMAAKQLVEPSGAVAAAAMVHRRAALPAGGATVAILSGGNVAPGLAARVLAGGPDRPAEPARPAASRGVATS</sequence>
<evidence type="ECO:0000256" key="3">
    <source>
        <dbReference type="SAM" id="MobiDB-lite"/>
    </source>
</evidence>